<feature type="transmembrane region" description="Helical" evidence="1">
    <location>
        <begin position="7"/>
        <end position="24"/>
    </location>
</feature>
<keyword evidence="3" id="KW-0378">Hydrolase</keyword>
<gene>
    <name evidence="3" type="ORF">ACERZ8_11580</name>
</gene>
<dbReference type="InterPro" id="IPR000045">
    <property type="entry name" value="Prepilin_IV_endopep_pep"/>
</dbReference>
<dbReference type="RefSeq" id="WP_407592339.1">
    <property type="nucleotide sequence ID" value="NZ_JBHDIY010000002.1"/>
</dbReference>
<feature type="transmembrane region" description="Helical" evidence="1">
    <location>
        <begin position="102"/>
        <end position="121"/>
    </location>
</feature>
<feature type="transmembrane region" description="Helical" evidence="1">
    <location>
        <begin position="36"/>
        <end position="54"/>
    </location>
</feature>
<evidence type="ECO:0000313" key="3">
    <source>
        <dbReference type="EMBL" id="MFL4470488.1"/>
    </source>
</evidence>
<name>A0ABW8UTN3_9RHOB</name>
<dbReference type="EC" id="3.4.23.43" evidence="3"/>
<feature type="transmembrane region" description="Helical" evidence="1">
    <location>
        <begin position="142"/>
        <end position="162"/>
    </location>
</feature>
<keyword evidence="1" id="KW-0472">Membrane</keyword>
<reference evidence="3 4" key="1">
    <citation type="submission" date="2024-08" db="EMBL/GenBank/DDBJ databases">
        <title>Tateyamaria sp. nov., isolated from marine algae.</title>
        <authorList>
            <person name="Choi B.J."/>
            <person name="Kim J.M."/>
            <person name="Lee J.K."/>
            <person name="Choi D.G."/>
            <person name="Bayburt H."/>
            <person name="Baek J.H."/>
            <person name="Han D.M."/>
            <person name="Jeon C.O."/>
        </authorList>
    </citation>
    <scope>NUCLEOTIDE SEQUENCE [LARGE SCALE GENOMIC DNA]</scope>
    <source>
        <strain evidence="3 4">KMU-156</strain>
    </source>
</reference>
<dbReference type="Proteomes" id="UP001627408">
    <property type="component" value="Unassembled WGS sequence"/>
</dbReference>
<keyword evidence="4" id="KW-1185">Reference proteome</keyword>
<organism evidence="3 4">
    <name type="scientific">Tateyamaria armeniaca</name>
    <dbReference type="NCBI Taxonomy" id="2518930"/>
    <lineage>
        <taxon>Bacteria</taxon>
        <taxon>Pseudomonadati</taxon>
        <taxon>Pseudomonadota</taxon>
        <taxon>Alphaproteobacteria</taxon>
        <taxon>Rhodobacterales</taxon>
        <taxon>Roseobacteraceae</taxon>
        <taxon>Tateyamaria</taxon>
    </lineage>
</organism>
<feature type="domain" description="Prepilin type IV endopeptidase peptidase" evidence="2">
    <location>
        <begin position="14"/>
        <end position="114"/>
    </location>
</feature>
<evidence type="ECO:0000256" key="1">
    <source>
        <dbReference type="SAM" id="Phobius"/>
    </source>
</evidence>
<evidence type="ECO:0000313" key="4">
    <source>
        <dbReference type="Proteomes" id="UP001627408"/>
    </source>
</evidence>
<feature type="transmembrane region" description="Helical" evidence="1">
    <location>
        <begin position="61"/>
        <end position="82"/>
    </location>
</feature>
<dbReference type="Pfam" id="PF01478">
    <property type="entry name" value="Peptidase_A24"/>
    <property type="match status" value="1"/>
</dbReference>
<accession>A0ABW8UTN3</accession>
<dbReference type="GO" id="GO:0004190">
    <property type="term" value="F:aspartic-type endopeptidase activity"/>
    <property type="evidence" value="ECO:0007669"/>
    <property type="project" value="UniProtKB-EC"/>
</dbReference>
<keyword evidence="1" id="KW-1133">Transmembrane helix</keyword>
<evidence type="ECO:0000259" key="2">
    <source>
        <dbReference type="Pfam" id="PF01478"/>
    </source>
</evidence>
<protein>
    <submittedName>
        <fullName evidence="3">Prepilin peptidase</fullName>
        <ecNumber evidence="3">3.4.23.43</ecNumber>
    </submittedName>
</protein>
<keyword evidence="1" id="KW-0812">Transmembrane</keyword>
<comment type="caution">
    <text evidence="3">The sequence shown here is derived from an EMBL/GenBank/DDBJ whole genome shotgun (WGS) entry which is preliminary data.</text>
</comment>
<proteinExistence type="predicted"/>
<sequence>MALSAQVAWWFLPFLVPLCLYVAYTDLARMRITNPTVLTMAAVFVVVGFFLYPFDGYLWQLAQLGIVLVVCMILNAAGAMGAGDAKFLAAAAPYVALGDVRLLMALFAAVLLAAYAAHRIARATPLRNMAPTWDSWSTKGRKFPMGFALGPTLAIYLALAAVHGS</sequence>
<dbReference type="Gene3D" id="1.20.120.1220">
    <property type="match status" value="1"/>
</dbReference>
<dbReference type="EMBL" id="JBHDIY010000002">
    <property type="protein sequence ID" value="MFL4470488.1"/>
    <property type="molecule type" value="Genomic_DNA"/>
</dbReference>